<dbReference type="InterPro" id="IPR001492">
    <property type="entry name" value="Flagellin"/>
</dbReference>
<keyword evidence="2 3" id="KW-0975">Bacterial flagellum</keyword>
<evidence type="ECO:0000259" key="5">
    <source>
        <dbReference type="Pfam" id="PF00669"/>
    </source>
</evidence>
<dbReference type="Gene3D" id="1.20.1330.10">
    <property type="entry name" value="f41 fragment of flagellin, N-terminal domain"/>
    <property type="match status" value="1"/>
</dbReference>
<comment type="similarity">
    <text evidence="1 3">Belongs to the bacterial flagellin family.</text>
</comment>
<dbReference type="AlphaFoldDB" id="A0A366SIV1"/>
<dbReference type="GO" id="GO:0005576">
    <property type="term" value="C:extracellular region"/>
    <property type="evidence" value="ECO:0007669"/>
    <property type="project" value="UniProtKB-SubCell"/>
</dbReference>
<evidence type="ECO:0000259" key="6">
    <source>
        <dbReference type="Pfam" id="PF00700"/>
    </source>
</evidence>
<dbReference type="RefSeq" id="WP_113783626.1">
    <property type="nucleotide sequence ID" value="NZ_KZ845739.1"/>
</dbReference>
<comment type="subcellular location">
    <subcellularLocation>
        <location evidence="3">Secreted</location>
    </subcellularLocation>
    <subcellularLocation>
        <location evidence="3">Bacterial flagellum</location>
    </subcellularLocation>
</comment>
<feature type="domain" description="Flagellin N-terminal" evidence="5">
    <location>
        <begin position="3"/>
        <end position="140"/>
    </location>
</feature>
<comment type="function">
    <text evidence="3">Flagellin is the subunit protein which polymerizes to form the filaments of bacterial flagella.</text>
</comment>
<feature type="coiled-coil region" evidence="4">
    <location>
        <begin position="97"/>
        <end position="124"/>
    </location>
</feature>
<feature type="domain" description="Flagellin C-terminal" evidence="6">
    <location>
        <begin position="222"/>
        <end position="301"/>
    </location>
</feature>
<evidence type="ECO:0000256" key="2">
    <source>
        <dbReference type="ARBA" id="ARBA00023143"/>
    </source>
</evidence>
<dbReference type="Proteomes" id="UP000252800">
    <property type="component" value="Unassembled WGS sequence"/>
</dbReference>
<dbReference type="GO" id="GO:0005198">
    <property type="term" value="F:structural molecule activity"/>
    <property type="evidence" value="ECO:0007669"/>
    <property type="project" value="UniProtKB-UniRule"/>
</dbReference>
<evidence type="ECO:0000256" key="1">
    <source>
        <dbReference type="ARBA" id="ARBA00005709"/>
    </source>
</evidence>
<evidence type="ECO:0000313" key="8">
    <source>
        <dbReference type="Proteomes" id="UP000252800"/>
    </source>
</evidence>
<dbReference type="EMBL" id="LEOY01000002">
    <property type="protein sequence ID" value="RBR31778.1"/>
    <property type="molecule type" value="Genomic_DNA"/>
</dbReference>
<organism evidence="7 8">
    <name type="scientific">Enterococcus cecorum</name>
    <dbReference type="NCBI Taxonomy" id="44008"/>
    <lineage>
        <taxon>Bacteria</taxon>
        <taxon>Bacillati</taxon>
        <taxon>Bacillota</taxon>
        <taxon>Bacilli</taxon>
        <taxon>Lactobacillales</taxon>
        <taxon>Enterococcaceae</taxon>
        <taxon>Enterococcus</taxon>
    </lineage>
</organism>
<protein>
    <recommendedName>
        <fullName evidence="3">Flagellin</fullName>
    </recommendedName>
</protein>
<dbReference type="SUPFAM" id="SSF64518">
    <property type="entry name" value="Phase 1 flagellin"/>
    <property type="match status" value="1"/>
</dbReference>
<proteinExistence type="inferred from homology"/>
<dbReference type="PANTHER" id="PTHR42792">
    <property type="entry name" value="FLAGELLIN"/>
    <property type="match status" value="1"/>
</dbReference>
<dbReference type="Pfam" id="PF00669">
    <property type="entry name" value="Flagellin_N"/>
    <property type="match status" value="1"/>
</dbReference>
<dbReference type="InterPro" id="IPR046358">
    <property type="entry name" value="Flagellin_C"/>
</dbReference>
<name>A0A366SIV1_9ENTE</name>
<evidence type="ECO:0000256" key="4">
    <source>
        <dbReference type="SAM" id="Coils"/>
    </source>
</evidence>
<reference evidence="7 8" key="1">
    <citation type="submission" date="2015-06" db="EMBL/GenBank/DDBJ databases">
        <title>The Genome Sequence of Enterococcus cecorum 170AEA1.</title>
        <authorList>
            <consortium name="The Broad Institute Genomics Platform"/>
            <consortium name="The Broad Institute Genome Sequencing Center for Infectious Disease"/>
            <person name="Earl A.M."/>
            <person name="Van Tyne D."/>
            <person name="Lebreton F."/>
            <person name="Saavedra J.T."/>
            <person name="Gilmore M.S."/>
            <person name="Manson McGuire A."/>
            <person name="Clock S."/>
            <person name="Crupain M."/>
            <person name="Rangan U."/>
            <person name="Young S."/>
            <person name="Abouelleil A."/>
            <person name="Cao P."/>
            <person name="Chapman S.B."/>
            <person name="Griggs A."/>
            <person name="Priest M."/>
            <person name="Shea T."/>
            <person name="Wortman J."/>
            <person name="Nusbaum C."/>
            <person name="Birren B."/>
        </authorList>
    </citation>
    <scope>NUCLEOTIDE SEQUENCE [LARGE SCALE GENOMIC DNA]</scope>
    <source>
        <strain evidence="7 8">170AEA1</strain>
    </source>
</reference>
<evidence type="ECO:0000313" key="7">
    <source>
        <dbReference type="EMBL" id="RBR31778.1"/>
    </source>
</evidence>
<accession>A0A366SIV1</accession>
<comment type="caution">
    <text evidence="7">The sequence shown here is derived from an EMBL/GenBank/DDBJ whole genome shotgun (WGS) entry which is preliminary data.</text>
</comment>
<dbReference type="Pfam" id="PF00700">
    <property type="entry name" value="Flagellin_C"/>
    <property type="match status" value="1"/>
</dbReference>
<dbReference type="PANTHER" id="PTHR42792:SF1">
    <property type="entry name" value="FLAGELLAR HOOK-ASSOCIATED PROTEIN 3"/>
    <property type="match status" value="1"/>
</dbReference>
<keyword evidence="3" id="KW-0964">Secreted</keyword>
<dbReference type="InterPro" id="IPR001029">
    <property type="entry name" value="Flagellin_N"/>
</dbReference>
<gene>
    <name evidence="7" type="ORF">EB18_00201</name>
</gene>
<dbReference type="GO" id="GO:0009288">
    <property type="term" value="C:bacterial-type flagellum"/>
    <property type="evidence" value="ECO:0007669"/>
    <property type="project" value="UniProtKB-SubCell"/>
</dbReference>
<evidence type="ECO:0000256" key="3">
    <source>
        <dbReference type="RuleBase" id="RU362073"/>
    </source>
</evidence>
<keyword evidence="4" id="KW-0175">Coiled coil</keyword>
<sequence>MRIATNNSYTDFLKNMATTETKLHYTMGQLSSFKEVSKSSEDPLLISKIMNLNVAIDRNETQNLEIKDAISWSNTQDSILASVSDSMLRIKTLIQSSANTTSAAAEMEANKNEIQQNIEAIVEALNTNFDGRYLFAGDKTTEPPFSVVKNAQGETYGIAYNGSDVNLPREISDGVTVNLVTDGNQLMGKNGAENLNDFFNQVIDSFDNSNRDAMANELLGKADNFRDNFVNVRTKVGSIYNRLKSAQDRNETEKLNLKESLSNRQDVDVAEKYMQFQNEMLAYNATMSMGTKIMQTSILDYVR</sequence>